<protein>
    <submittedName>
        <fullName evidence="4">Uncharacterized protein</fullName>
    </submittedName>
</protein>
<gene>
    <name evidence="4" type="ORF">BLNAU_9421</name>
</gene>
<feature type="compositionally biased region" description="Basic and acidic residues" evidence="2">
    <location>
        <begin position="686"/>
        <end position="829"/>
    </location>
</feature>
<name>A0ABQ9XVQ0_9EUKA</name>
<feature type="compositionally biased region" description="Basic and acidic residues" evidence="2">
    <location>
        <begin position="842"/>
        <end position="879"/>
    </location>
</feature>
<feature type="transmembrane region" description="Helical" evidence="3">
    <location>
        <begin position="478"/>
        <end position="499"/>
    </location>
</feature>
<feature type="region of interest" description="Disordered" evidence="2">
    <location>
        <begin position="1"/>
        <end position="43"/>
    </location>
</feature>
<feature type="region of interest" description="Disordered" evidence="2">
    <location>
        <begin position="1213"/>
        <end position="1245"/>
    </location>
</feature>
<comment type="caution">
    <text evidence="4">The sequence shown here is derived from an EMBL/GenBank/DDBJ whole genome shotgun (WGS) entry which is preliminary data.</text>
</comment>
<evidence type="ECO:0000313" key="4">
    <source>
        <dbReference type="EMBL" id="KAK2955564.1"/>
    </source>
</evidence>
<keyword evidence="3" id="KW-0812">Transmembrane</keyword>
<proteinExistence type="predicted"/>
<feature type="transmembrane region" description="Helical" evidence="3">
    <location>
        <begin position="257"/>
        <end position="274"/>
    </location>
</feature>
<feature type="compositionally biased region" description="Basic residues" evidence="2">
    <location>
        <begin position="830"/>
        <end position="841"/>
    </location>
</feature>
<dbReference type="InterPro" id="IPR051187">
    <property type="entry name" value="Pre-mRNA_3'-end_processing_reg"/>
</dbReference>
<organism evidence="4 5">
    <name type="scientific">Blattamonas nauphoetae</name>
    <dbReference type="NCBI Taxonomy" id="2049346"/>
    <lineage>
        <taxon>Eukaryota</taxon>
        <taxon>Metamonada</taxon>
        <taxon>Preaxostyla</taxon>
        <taxon>Oxymonadida</taxon>
        <taxon>Blattamonas</taxon>
    </lineage>
</organism>
<dbReference type="PANTHER" id="PTHR13484">
    <property type="entry name" value="FIP1-LIKE 1 PROTEIN"/>
    <property type="match status" value="1"/>
</dbReference>
<feature type="transmembrane region" description="Helical" evidence="3">
    <location>
        <begin position="451"/>
        <end position="471"/>
    </location>
</feature>
<feature type="region of interest" description="Disordered" evidence="2">
    <location>
        <begin position="534"/>
        <end position="621"/>
    </location>
</feature>
<accession>A0ABQ9XVQ0</accession>
<evidence type="ECO:0000256" key="1">
    <source>
        <dbReference type="SAM" id="Coils"/>
    </source>
</evidence>
<feature type="compositionally biased region" description="Polar residues" evidence="2">
    <location>
        <begin position="1"/>
        <end position="18"/>
    </location>
</feature>
<feature type="transmembrane region" description="Helical" evidence="3">
    <location>
        <begin position="221"/>
        <end position="242"/>
    </location>
</feature>
<dbReference type="PANTHER" id="PTHR13484:SF0">
    <property type="entry name" value="PRE-MRNA 3'-END-PROCESSING FACTOR FIP1"/>
    <property type="match status" value="1"/>
</dbReference>
<feature type="region of interest" description="Disordered" evidence="2">
    <location>
        <begin position="634"/>
        <end position="672"/>
    </location>
</feature>
<dbReference type="EMBL" id="JARBJD010000065">
    <property type="protein sequence ID" value="KAK2955564.1"/>
    <property type="molecule type" value="Genomic_DNA"/>
</dbReference>
<feature type="compositionally biased region" description="Basic and acidic residues" evidence="2">
    <location>
        <begin position="534"/>
        <end position="574"/>
    </location>
</feature>
<keyword evidence="5" id="KW-1185">Reference proteome</keyword>
<feature type="coiled-coil region" evidence="1">
    <location>
        <begin position="117"/>
        <end position="147"/>
    </location>
</feature>
<evidence type="ECO:0000256" key="2">
    <source>
        <dbReference type="SAM" id="MobiDB-lite"/>
    </source>
</evidence>
<feature type="compositionally biased region" description="Low complexity" evidence="2">
    <location>
        <begin position="586"/>
        <end position="599"/>
    </location>
</feature>
<reference evidence="4 5" key="1">
    <citation type="journal article" date="2022" name="bioRxiv">
        <title>Genomics of Preaxostyla Flagellates Illuminates Evolutionary Transitions and the Path Towards Mitochondrial Loss.</title>
        <authorList>
            <person name="Novak L.V.F."/>
            <person name="Treitli S.C."/>
            <person name="Pyrih J."/>
            <person name="Halakuc P."/>
            <person name="Pipaliya S.V."/>
            <person name="Vacek V."/>
            <person name="Brzon O."/>
            <person name="Soukal P."/>
            <person name="Eme L."/>
            <person name="Dacks J.B."/>
            <person name="Karnkowska A."/>
            <person name="Elias M."/>
            <person name="Hampl V."/>
        </authorList>
    </citation>
    <scope>NUCLEOTIDE SEQUENCE [LARGE SCALE GENOMIC DNA]</scope>
    <source>
        <strain evidence="4">NAU3</strain>
        <tissue evidence="4">Gut</tissue>
    </source>
</reference>
<keyword evidence="3" id="KW-1133">Transmembrane helix</keyword>
<feature type="region of interest" description="Disordered" evidence="2">
    <location>
        <begin position="686"/>
        <end position="879"/>
    </location>
</feature>
<dbReference type="Proteomes" id="UP001281761">
    <property type="component" value="Unassembled WGS sequence"/>
</dbReference>
<evidence type="ECO:0000313" key="5">
    <source>
        <dbReference type="Proteomes" id="UP001281761"/>
    </source>
</evidence>
<keyword evidence="1" id="KW-0175">Coiled coil</keyword>
<evidence type="ECO:0000256" key="3">
    <source>
        <dbReference type="SAM" id="Phobius"/>
    </source>
</evidence>
<feature type="transmembrane region" description="Helical" evidence="3">
    <location>
        <begin position="281"/>
        <end position="300"/>
    </location>
</feature>
<feature type="transmembrane region" description="Helical" evidence="3">
    <location>
        <begin position="392"/>
        <end position="411"/>
    </location>
</feature>
<sequence>MNTPRFHVTSDSATTTPIDFSLPQPPISLLDSPLEREGDEEEPEEAFGIVVSEERHNETLTCTFPVPPPPFQSVVKLHQVKIGGQVDRIIDDFVLKAAPLCENWVKSSNQNHNLIYHMEQSRELDRRERARRKLEQMKQERQVFQEQSNEKVPEQQILQIFPNQTSSPLIHVLEAALKWSLTWDHESGHKRPDSPLSFVALTENNQIAYTILLIHVVLEKAVLLFILGYVCRIGMTIFSFHLECSRNTSKVETESDILLFNSYSLFCVMCCVMVGMGMREVCFPLAASVFSALSSLLLFLCHQNQSDLCAGRKNRCCQSLLDLQSDCSLPSVTSSVIQRVVWRPFTTGVEFVVKTSMSLCGAINSVVLSVFRSYSVFEQKVEEMPDSITRSLVSLLAAIFTPFMNFVKSAYNLFSKILTRLFALDFSQRPRQMSSFGRLFVKITSPDSPSLLFKLFQGLGTVVTLIHSVMIEFSCVPAWFVVIVLGVMVLGVPIISLSVNPDAKFTILDDCLREKNADFDAADVNVKDTVVEEEIRKEDDRKREEDRRTKPERRNKGVKNNEKKTDAKDDRANPDETPQSCRVQSGDDSSSMDGNSPENSDSEEDSEQWKQVEVTLTQEEIEEQERQAQILFRQEREKEIEKKRERDRQREMMLQRKREQQMIKEEEERKEREKELAVKREAWLREEEERRQKEEERIRKEEEKIRREEERIRQIEESRRLAEERRRLEEMKQEEEKRRRAFEEKRKREEEERRREEEERKKRDEERRRKEEERRKAEEIRRQKEEEEEERRRQKEFEEKQRQILEQRKQEEAKRKMKEDDKRKKEEERRRKKDEKRKKEEKKKEEQRKKKEQDEADRLRVEQEKQAEEKLAMDENEKNRFGLDDRLRREAELLRQAEIQKRSTWQDNLISGGSQPISTGLRVIRAPRRVHLDTPNTIHADEFIDDEQIVFGNDEDSVLPTSQLTPIPLNEPVLIVAGGGPTIKAKTVHITPPPNTTASLLGPAPQSQFGQVKIVRPKNEEKVEKNGKGQKNNKKVKTVEKAVESTVPKLTTAPKIAEKKQAAAAAAAAAASGSISPIALTPPKLQTSVTAQNSIRKLKANALLPLPSPPVIPLEHAKEGHGPSEISHFQPIMPMNKIPSSSRTEPNQIVIESASPSFNRSEATSISIFSVSSKPFVPRSHNAALASTEAKNEHSPPFTSESGIAFADPIVTSINTHNTSPPMTPELASSRRIDSSLTSPPLHPYRSDAISPPIFIDDDSPFGNDRFLMSDTTIPFSSYPSMAGTGSLQPFGYEQYLSDGTFDPLSFFSKEPFP</sequence>
<keyword evidence="3" id="KW-0472">Membrane</keyword>